<proteinExistence type="predicted"/>
<keyword evidence="6" id="KW-0539">Nucleus</keyword>
<evidence type="ECO:0000313" key="10">
    <source>
        <dbReference type="EMBL" id="MBZ3869574.1"/>
    </source>
</evidence>
<evidence type="ECO:0000256" key="4">
    <source>
        <dbReference type="ARBA" id="ARBA00022737"/>
    </source>
</evidence>
<dbReference type="SUPFAM" id="SSF54928">
    <property type="entry name" value="RNA-binding domain, RBD"/>
    <property type="match status" value="1"/>
</dbReference>
<feature type="domain" description="RRM" evidence="9">
    <location>
        <begin position="113"/>
        <end position="191"/>
    </location>
</feature>
<dbReference type="FunFam" id="3.30.70.330:FF:000061">
    <property type="entry name" value="cleavage stimulation factor subunit 2 isoform X1"/>
    <property type="match status" value="1"/>
</dbReference>
<dbReference type="Gene3D" id="1.25.40.630">
    <property type="match status" value="1"/>
</dbReference>
<reference evidence="10" key="1">
    <citation type="submission" date="2020-03" db="EMBL/GenBank/DDBJ databases">
        <title>Studies in the Genomics of Life Span.</title>
        <authorList>
            <person name="Glass D."/>
        </authorList>
    </citation>
    <scope>NUCLEOTIDE SEQUENCE</scope>
    <source>
        <strain evidence="10">SUZIE</strain>
        <tissue evidence="10">Muscle</tissue>
    </source>
</reference>
<gene>
    <name evidence="10" type="ORF">SUZIE_103610</name>
</gene>
<dbReference type="EMBL" id="JAATJV010138800">
    <property type="protein sequence ID" value="MBZ3869574.1"/>
    <property type="molecule type" value="Genomic_DNA"/>
</dbReference>
<evidence type="ECO:0000259" key="9">
    <source>
        <dbReference type="PROSITE" id="PS50102"/>
    </source>
</evidence>
<feature type="compositionally biased region" description="Basic and acidic residues" evidence="8">
    <location>
        <begin position="476"/>
        <end position="489"/>
    </location>
</feature>
<evidence type="ECO:0000256" key="7">
    <source>
        <dbReference type="PROSITE-ProRule" id="PRU00176"/>
    </source>
</evidence>
<dbReference type="Gene3D" id="1.10.20.70">
    <property type="entry name" value="Transcription termination and cleavage factor, C-terminal domain"/>
    <property type="match status" value="1"/>
</dbReference>
<evidence type="ECO:0000256" key="2">
    <source>
        <dbReference type="ARBA" id="ARBA00022553"/>
    </source>
</evidence>
<accession>A0AA41MCW5</accession>
<keyword evidence="4" id="KW-0677">Repeat</keyword>
<evidence type="ECO:0000256" key="6">
    <source>
        <dbReference type="ARBA" id="ARBA00023242"/>
    </source>
</evidence>
<dbReference type="FunFam" id="1.25.40.630:FF:000001">
    <property type="entry name" value="Cleavage stimulation factor subunit 2"/>
    <property type="match status" value="1"/>
</dbReference>
<dbReference type="SMART" id="SM00360">
    <property type="entry name" value="RRM"/>
    <property type="match status" value="1"/>
</dbReference>
<dbReference type="Pfam" id="PF00076">
    <property type="entry name" value="RRM_1"/>
    <property type="match status" value="1"/>
</dbReference>
<keyword evidence="11" id="KW-1185">Reference proteome</keyword>
<dbReference type="PANTHER" id="PTHR45735">
    <property type="entry name" value="CLEAVAGE STIMULATION FACTOR SUBUNIT 2"/>
    <property type="match status" value="1"/>
</dbReference>
<evidence type="ECO:0000256" key="8">
    <source>
        <dbReference type="SAM" id="MobiDB-lite"/>
    </source>
</evidence>
<dbReference type="InterPro" id="IPR025742">
    <property type="entry name" value="CSTF2_hinge"/>
</dbReference>
<sequence length="688" mass="72997">MVVHSSLLLRAPHLPTWPSTITEQPATIASSPFEAASILGHRNWHHSHLNMVSFTLGHWTGPEGASGSCAVRKRGRRWAHAPFGSVFGRTGSRRKIAMAGLTVRDPAVDRSLRSVFVGNIPYEATEEQLKDIFSEVGPVVSFRLVYDRETGKPKGYGFCEYQDQETALSAMRNLNGREFSGRALRVDNAASEKNKEELKSLGTGAPVIESPYGETISPEDAPESISKAVASLPPEQMFELMKQMKLCVQNSPQEARNMLLQNPQLAYALLQAQVVMRIVDPEIALKILHRQTNIPTLIAGNPQPVHGAGPGSGSNVPMNQQNPQAPQAQTLGGMHVNGAPPLMQASMQGGVPAPGQIPTAVTGPGPGSLAPGGMQAQVGMPGSGPVSIERGQGTLQHSPVGPAGPASIERVQVPMQDPRAAMQRGSLPANVPTPRGLLGDAPNDPRGGTLLSVTGEVEPRGYLGPPHQGPPMHHVPGHEGRGPPPHEMRGGPLAEPRPLMAEPRGPMLDQRGPPLDGRGGRDPRGIDARGMEARAMEARGLDARGLEARAMEARAMEARAMEARAMEARAMEVRGMEARGMDTRGPVPGPRGPMPSGIQGPNPMNMGGVGPQGSRQVPVMQGASMQGGSQPGGFSPGQNQVTPQDHEKAALIMQVLQLTADQIAMLPPEQRQSILILKEQIQKSTGAP</sequence>
<dbReference type="InterPro" id="IPR026896">
    <property type="entry name" value="CSTF_C"/>
</dbReference>
<protein>
    <submittedName>
        <fullName evidence="10">Cleavage stimulation factor subunit 2</fullName>
    </submittedName>
</protein>
<dbReference type="Pfam" id="PF14304">
    <property type="entry name" value="CSTF_C"/>
    <property type="match status" value="1"/>
</dbReference>
<dbReference type="InterPro" id="IPR035979">
    <property type="entry name" value="RBD_domain_sf"/>
</dbReference>
<keyword evidence="3" id="KW-0507">mRNA processing</keyword>
<dbReference type="PANTHER" id="PTHR45735:SF6">
    <property type="entry name" value="CLEAVAGE STIMULATION FACTOR SUBUNIT 2"/>
    <property type="match status" value="1"/>
</dbReference>
<organism evidence="10 11">
    <name type="scientific">Sciurus carolinensis</name>
    <name type="common">Eastern gray squirrel</name>
    <dbReference type="NCBI Taxonomy" id="30640"/>
    <lineage>
        <taxon>Eukaryota</taxon>
        <taxon>Metazoa</taxon>
        <taxon>Chordata</taxon>
        <taxon>Craniata</taxon>
        <taxon>Vertebrata</taxon>
        <taxon>Euteleostomi</taxon>
        <taxon>Mammalia</taxon>
        <taxon>Eutheria</taxon>
        <taxon>Euarchontoglires</taxon>
        <taxon>Glires</taxon>
        <taxon>Rodentia</taxon>
        <taxon>Sciuromorpha</taxon>
        <taxon>Sciuridae</taxon>
        <taxon>Sciurinae</taxon>
        <taxon>Sciurini</taxon>
        <taxon>Sciurus</taxon>
    </lineage>
</organism>
<feature type="region of interest" description="Disordered" evidence="8">
    <location>
        <begin position="426"/>
        <end position="446"/>
    </location>
</feature>
<dbReference type="AlphaFoldDB" id="A0AA41MCW5"/>
<dbReference type="Proteomes" id="UP001166674">
    <property type="component" value="Unassembled WGS sequence"/>
</dbReference>
<keyword evidence="5 7" id="KW-0694">RNA-binding</keyword>
<comment type="caution">
    <text evidence="10">The sequence shown here is derived from an EMBL/GenBank/DDBJ whole genome shotgun (WGS) entry which is preliminary data.</text>
</comment>
<dbReference type="Pfam" id="PF14327">
    <property type="entry name" value="CSTF2_hinge"/>
    <property type="match status" value="1"/>
</dbReference>
<dbReference type="InterPro" id="IPR038192">
    <property type="entry name" value="CSTF_C_sf"/>
</dbReference>
<dbReference type="GO" id="GO:0031124">
    <property type="term" value="P:mRNA 3'-end processing"/>
    <property type="evidence" value="ECO:0007669"/>
    <property type="project" value="InterPro"/>
</dbReference>
<dbReference type="GO" id="GO:0005847">
    <property type="term" value="C:mRNA cleavage and polyadenylation specificity factor complex"/>
    <property type="evidence" value="ECO:0007669"/>
    <property type="project" value="TreeGrafter"/>
</dbReference>
<dbReference type="CDD" id="cd12671">
    <property type="entry name" value="RRM_CSTF2_CSTF2T"/>
    <property type="match status" value="1"/>
</dbReference>
<dbReference type="InterPro" id="IPR000504">
    <property type="entry name" value="RRM_dom"/>
</dbReference>
<evidence type="ECO:0000256" key="3">
    <source>
        <dbReference type="ARBA" id="ARBA00022664"/>
    </source>
</evidence>
<dbReference type="GO" id="GO:0003729">
    <property type="term" value="F:mRNA binding"/>
    <property type="evidence" value="ECO:0007669"/>
    <property type="project" value="TreeGrafter"/>
</dbReference>
<dbReference type="FunFam" id="1.10.20.70:FF:000001">
    <property type="entry name" value="Cleavage stimulation factor subunit 2"/>
    <property type="match status" value="1"/>
</dbReference>
<dbReference type="InterPro" id="IPR012677">
    <property type="entry name" value="Nucleotide-bd_a/b_plait_sf"/>
</dbReference>
<evidence type="ECO:0000256" key="5">
    <source>
        <dbReference type="ARBA" id="ARBA00022884"/>
    </source>
</evidence>
<name>A0AA41MCW5_SCICA</name>
<comment type="subcellular location">
    <subcellularLocation>
        <location evidence="1">Nucleus</location>
    </subcellularLocation>
</comment>
<evidence type="ECO:0000256" key="1">
    <source>
        <dbReference type="ARBA" id="ARBA00004123"/>
    </source>
</evidence>
<evidence type="ECO:0000313" key="11">
    <source>
        <dbReference type="Proteomes" id="UP001166674"/>
    </source>
</evidence>
<dbReference type="PROSITE" id="PS50102">
    <property type="entry name" value="RRM"/>
    <property type="match status" value="1"/>
</dbReference>
<keyword evidence="2" id="KW-0597">Phosphoprotein</keyword>
<dbReference type="Gene3D" id="3.30.70.330">
    <property type="match status" value="1"/>
</dbReference>
<feature type="region of interest" description="Disordered" evidence="8">
    <location>
        <begin position="623"/>
        <end position="643"/>
    </location>
</feature>
<feature type="region of interest" description="Disordered" evidence="8">
    <location>
        <begin position="462"/>
        <end position="497"/>
    </location>
</feature>